<keyword evidence="4" id="KW-1185">Reference proteome</keyword>
<accession>A0ABN8RZT4</accession>
<protein>
    <recommendedName>
        <fullName evidence="2">CCHC-type domain-containing protein</fullName>
    </recommendedName>
</protein>
<dbReference type="PROSITE" id="PS50158">
    <property type="entry name" value="ZF_CCHC"/>
    <property type="match status" value="1"/>
</dbReference>
<dbReference type="Proteomes" id="UP001159405">
    <property type="component" value="Unassembled WGS sequence"/>
</dbReference>
<feature type="domain" description="CCHC-type" evidence="2">
    <location>
        <begin position="199"/>
        <end position="214"/>
    </location>
</feature>
<evidence type="ECO:0000256" key="1">
    <source>
        <dbReference type="PROSITE-ProRule" id="PRU00047"/>
    </source>
</evidence>
<feature type="non-terminal residue" evidence="3">
    <location>
        <position position="1"/>
    </location>
</feature>
<keyword evidence="1" id="KW-0479">Metal-binding</keyword>
<name>A0ABN8RZT4_9CNID</name>
<dbReference type="SUPFAM" id="SSF57756">
    <property type="entry name" value="Retrovirus zinc finger-like domains"/>
    <property type="match status" value="1"/>
</dbReference>
<organism evidence="3 4">
    <name type="scientific">Porites lobata</name>
    <dbReference type="NCBI Taxonomy" id="104759"/>
    <lineage>
        <taxon>Eukaryota</taxon>
        <taxon>Metazoa</taxon>
        <taxon>Cnidaria</taxon>
        <taxon>Anthozoa</taxon>
        <taxon>Hexacorallia</taxon>
        <taxon>Scleractinia</taxon>
        <taxon>Fungiina</taxon>
        <taxon>Poritidae</taxon>
        <taxon>Porites</taxon>
    </lineage>
</organism>
<dbReference type="EMBL" id="CALNXK010000383">
    <property type="protein sequence ID" value="CAH3184315.1"/>
    <property type="molecule type" value="Genomic_DNA"/>
</dbReference>
<comment type="caution">
    <text evidence="3">The sequence shown here is derived from an EMBL/GenBank/DDBJ whole genome shotgun (WGS) entry which is preliminary data.</text>
</comment>
<evidence type="ECO:0000313" key="3">
    <source>
        <dbReference type="EMBL" id="CAH3184315.1"/>
    </source>
</evidence>
<keyword evidence="1" id="KW-0863">Zinc-finger</keyword>
<evidence type="ECO:0000313" key="4">
    <source>
        <dbReference type="Proteomes" id="UP001159405"/>
    </source>
</evidence>
<reference evidence="3 4" key="1">
    <citation type="submission" date="2022-05" db="EMBL/GenBank/DDBJ databases">
        <authorList>
            <consortium name="Genoscope - CEA"/>
            <person name="William W."/>
        </authorList>
    </citation>
    <scope>NUCLEOTIDE SEQUENCE [LARGE SCALE GENOMIC DNA]</scope>
</reference>
<keyword evidence="1" id="KW-0862">Zinc</keyword>
<feature type="non-terminal residue" evidence="3">
    <location>
        <position position="263"/>
    </location>
</feature>
<evidence type="ECO:0000259" key="2">
    <source>
        <dbReference type="PROSITE" id="PS50158"/>
    </source>
</evidence>
<gene>
    <name evidence="3" type="ORF">PLOB_00030149</name>
</gene>
<sequence>KPKIRIPLSVVRSVPEHYTWFLLEGTPPIQAWLANSSTPLEGGPVVKGLQFVQMGNYTIVAKSDAGNSSKTVDVNVMGKVFVSKIPYSSKDPAATATFSEEFTTYLESFIMSPEPLLIAGDFEIHVVVPSDIKYTRLLGTVSFKTRSTAEEVVGKRVSNGLPNKEEKEELRKALNDTKSKHLLLNTAASRKRLKDLNGKCNKCGIVGHFARACKGGTREQAGNSQQSNFVDADADEETFVAECKATPRSAKKFLAHLHLVHEE</sequence>
<dbReference type="InterPro" id="IPR036875">
    <property type="entry name" value="Znf_CCHC_sf"/>
</dbReference>
<dbReference type="InterPro" id="IPR001878">
    <property type="entry name" value="Znf_CCHC"/>
</dbReference>
<proteinExistence type="predicted"/>